<dbReference type="HOGENOM" id="CLU_1852926_0_0_3"/>
<evidence type="ECO:0000313" key="1">
    <source>
        <dbReference type="EMBL" id="AFZ16081.1"/>
    </source>
</evidence>
<organism evidence="1 2">
    <name type="scientific">Allocoleopsis franciscana PCC 7113</name>
    <dbReference type="NCBI Taxonomy" id="1173027"/>
    <lineage>
        <taxon>Bacteria</taxon>
        <taxon>Bacillati</taxon>
        <taxon>Cyanobacteriota</taxon>
        <taxon>Cyanophyceae</taxon>
        <taxon>Coleofasciculales</taxon>
        <taxon>Coleofasciculaceae</taxon>
        <taxon>Allocoleopsis</taxon>
        <taxon>Allocoleopsis franciscana</taxon>
    </lineage>
</organism>
<accession>K9W8G0</accession>
<sequence>MQKSSQRLQLYFGLWGGARGKNQLILAPAEKLNNLYQKFLCKVFRCSYLGLFKASLKSSGNNLVPFVLIKLGVFMVWEHQALTPLPRGVTCFGLMEADPDEQTLTIRNQKLSWVNLCLFPLQKEYSLMHSSVTKSMKH</sequence>
<dbReference type="Proteomes" id="UP000010471">
    <property type="component" value="Chromosome"/>
</dbReference>
<dbReference type="RefSeq" id="WP_015180245.1">
    <property type="nucleotide sequence ID" value="NC_019738.1"/>
</dbReference>
<reference evidence="1 2" key="1">
    <citation type="submission" date="2012-06" db="EMBL/GenBank/DDBJ databases">
        <title>Finished chromosome of genome of Microcoleus sp. PCC 7113.</title>
        <authorList>
            <consortium name="US DOE Joint Genome Institute"/>
            <person name="Gugger M."/>
            <person name="Coursin T."/>
            <person name="Rippka R."/>
            <person name="Tandeau De Marsac N."/>
            <person name="Huntemann M."/>
            <person name="Wei C.-L."/>
            <person name="Han J."/>
            <person name="Detter J.C."/>
            <person name="Han C."/>
            <person name="Tapia R."/>
            <person name="Chen A."/>
            <person name="Kyrpides N."/>
            <person name="Mavromatis K."/>
            <person name="Markowitz V."/>
            <person name="Szeto E."/>
            <person name="Ivanova N."/>
            <person name="Pagani I."/>
            <person name="Pati A."/>
            <person name="Goodwin L."/>
            <person name="Nordberg H.P."/>
            <person name="Cantor M.N."/>
            <person name="Hua S.X."/>
            <person name="Woyke T."/>
            <person name="Kerfeld C.A."/>
        </authorList>
    </citation>
    <scope>NUCLEOTIDE SEQUENCE [LARGE SCALE GENOMIC DNA]</scope>
    <source>
        <strain evidence="1 2">PCC 7113</strain>
    </source>
</reference>
<name>K9W8G0_9CYAN</name>
<dbReference type="AlphaFoldDB" id="K9W8G0"/>
<gene>
    <name evidence="1" type="ORF">Mic7113_0144</name>
</gene>
<dbReference type="KEGG" id="mic:Mic7113_0144"/>
<keyword evidence="2" id="KW-1185">Reference proteome</keyword>
<dbReference type="STRING" id="1173027.Mic7113_0144"/>
<proteinExistence type="predicted"/>
<protein>
    <submittedName>
        <fullName evidence="1">Uncharacterized protein</fullName>
    </submittedName>
</protein>
<dbReference type="EMBL" id="CP003630">
    <property type="protein sequence ID" value="AFZ16081.1"/>
    <property type="molecule type" value="Genomic_DNA"/>
</dbReference>
<evidence type="ECO:0000313" key="2">
    <source>
        <dbReference type="Proteomes" id="UP000010471"/>
    </source>
</evidence>